<dbReference type="Pfam" id="PF00534">
    <property type="entry name" value="Glycos_transf_1"/>
    <property type="match status" value="1"/>
</dbReference>
<feature type="domain" description="Glycosyltransferase subfamily 4-like N-terminal" evidence="5">
    <location>
        <begin position="16"/>
        <end position="201"/>
    </location>
</feature>
<evidence type="ECO:0000256" key="2">
    <source>
        <dbReference type="ARBA" id="ARBA00022676"/>
    </source>
</evidence>
<protein>
    <recommendedName>
        <fullName evidence="1">D-inositol 3-phosphate glycosyltransferase</fullName>
    </recommendedName>
</protein>
<gene>
    <name evidence="6" type="ORF">GCM10007269_18090</name>
</gene>
<comment type="caution">
    <text evidence="6">The sequence shown here is derived from an EMBL/GenBank/DDBJ whole genome shotgun (WGS) entry which is preliminary data.</text>
</comment>
<evidence type="ECO:0000259" key="4">
    <source>
        <dbReference type="Pfam" id="PF00534"/>
    </source>
</evidence>
<proteinExistence type="predicted"/>
<evidence type="ECO:0000313" key="6">
    <source>
        <dbReference type="EMBL" id="GGD75409.1"/>
    </source>
</evidence>
<dbReference type="InterPro" id="IPR050194">
    <property type="entry name" value="Glycosyltransferase_grp1"/>
</dbReference>
<evidence type="ECO:0000259" key="5">
    <source>
        <dbReference type="Pfam" id="PF13579"/>
    </source>
</evidence>
<keyword evidence="2" id="KW-0328">Glycosyltransferase</keyword>
<keyword evidence="7" id="KW-1185">Reference proteome</keyword>
<evidence type="ECO:0000256" key="1">
    <source>
        <dbReference type="ARBA" id="ARBA00021292"/>
    </source>
</evidence>
<evidence type="ECO:0000256" key="3">
    <source>
        <dbReference type="ARBA" id="ARBA00022679"/>
    </source>
</evidence>
<dbReference type="Proteomes" id="UP000629365">
    <property type="component" value="Unassembled WGS sequence"/>
</dbReference>
<dbReference type="PANTHER" id="PTHR45947:SF3">
    <property type="entry name" value="SULFOQUINOVOSYL TRANSFERASE SQD2"/>
    <property type="match status" value="1"/>
</dbReference>
<dbReference type="Gene3D" id="3.40.50.2000">
    <property type="entry name" value="Glycogen Phosphorylase B"/>
    <property type="match status" value="2"/>
</dbReference>
<evidence type="ECO:0000313" key="7">
    <source>
        <dbReference type="Proteomes" id="UP000629365"/>
    </source>
</evidence>
<dbReference type="SUPFAM" id="SSF53756">
    <property type="entry name" value="UDP-Glycosyltransferase/glycogen phosphorylase"/>
    <property type="match status" value="1"/>
</dbReference>
<name>A0ABQ1RMF3_9MICO</name>
<dbReference type="EMBL" id="BMCM01000002">
    <property type="protein sequence ID" value="GGD75409.1"/>
    <property type="molecule type" value="Genomic_DNA"/>
</dbReference>
<dbReference type="CDD" id="cd03794">
    <property type="entry name" value="GT4_WbuB-like"/>
    <property type="match status" value="1"/>
</dbReference>
<keyword evidence="3" id="KW-0808">Transferase</keyword>
<dbReference type="PANTHER" id="PTHR45947">
    <property type="entry name" value="SULFOQUINOVOSYL TRANSFERASE SQD2"/>
    <property type="match status" value="1"/>
</dbReference>
<dbReference type="RefSeq" id="WP_188436235.1">
    <property type="nucleotide sequence ID" value="NZ_BMCM01000002.1"/>
</dbReference>
<sequence>MKIAIVSQYFPPDKPGRIADELSQELARRGHSVRVLTAFPHYDTGKVPPEYRQQLRHVESRGAVRVRRVPIFASHSSNAIGRIANYLSFPSSARFAASFVKDADVIYVHGTPATAAHVAYLWFKKFGIPYLYHVQDIWPESVTGSGFLPGPVRKFADRAITRWLRKVYASAAAVVAIAPSAQKLFVDRGASADRVHLVYNWARDSKRATSAPQRNRPGLALLYAGNLGALQDLETVLKAAARLGDLKDFRLLIAGAGVLEARLKELTNELGLQERVEFLGKVHPDDIMGVYAQADFQIVSLKKLDIFAGTIPSKFQAGLAHQLPVITTVAGDVSHLVVENRLGIVAEPENVDSLADAFRLAYATTSDEREAFRERARDFYNANLTKERAVTSIETILAAIKRSVESR</sequence>
<reference evidence="7" key="1">
    <citation type="journal article" date="2019" name="Int. J. Syst. Evol. Microbiol.">
        <title>The Global Catalogue of Microorganisms (GCM) 10K type strain sequencing project: providing services to taxonomists for standard genome sequencing and annotation.</title>
        <authorList>
            <consortium name="The Broad Institute Genomics Platform"/>
            <consortium name="The Broad Institute Genome Sequencing Center for Infectious Disease"/>
            <person name="Wu L."/>
            <person name="Ma J."/>
        </authorList>
    </citation>
    <scope>NUCLEOTIDE SEQUENCE [LARGE SCALE GENOMIC DNA]</scope>
    <source>
        <strain evidence="7">CCM 7640</strain>
    </source>
</reference>
<accession>A0ABQ1RMF3</accession>
<dbReference type="Pfam" id="PF13579">
    <property type="entry name" value="Glyco_trans_4_4"/>
    <property type="match status" value="1"/>
</dbReference>
<dbReference type="InterPro" id="IPR028098">
    <property type="entry name" value="Glyco_trans_4-like_N"/>
</dbReference>
<dbReference type="InterPro" id="IPR001296">
    <property type="entry name" value="Glyco_trans_1"/>
</dbReference>
<organism evidence="6 7">
    <name type="scientific">Microbacterium murale</name>
    <dbReference type="NCBI Taxonomy" id="1081040"/>
    <lineage>
        <taxon>Bacteria</taxon>
        <taxon>Bacillati</taxon>
        <taxon>Actinomycetota</taxon>
        <taxon>Actinomycetes</taxon>
        <taxon>Micrococcales</taxon>
        <taxon>Microbacteriaceae</taxon>
        <taxon>Microbacterium</taxon>
    </lineage>
</organism>
<feature type="domain" description="Glycosyl transferase family 1" evidence="4">
    <location>
        <begin position="220"/>
        <end position="378"/>
    </location>
</feature>